<evidence type="ECO:0000313" key="2">
    <source>
        <dbReference type="Proteomes" id="UP000019225"/>
    </source>
</evidence>
<dbReference type="Proteomes" id="UP000019225">
    <property type="component" value="Chromosome"/>
</dbReference>
<dbReference type="eggNOG" id="ENOG5032J0D">
    <property type="taxonomic scope" value="Bacteria"/>
</dbReference>
<accession>W5WFJ6</accession>
<sequence length="114" mass="12147">MIARHIDHAPEVKALVDELFGMLAAGGGQDYRDAIAAEYCRPGQQITHRRVGDGVLSVVTDPPRGQRPGRVTHLVYGHCTSKQIRADLVARGLGSLPIVSVYPPAVLLDPAAGD</sequence>
<dbReference type="EMBL" id="CP007155">
    <property type="protein sequence ID" value="AHH96939.1"/>
    <property type="molecule type" value="Genomic_DNA"/>
</dbReference>
<reference evidence="1 2" key="1">
    <citation type="journal article" date="2014" name="BMC Genomics">
        <title>Complete genome sequence of producer of the glycopeptide antibiotic Aculeximycin Kutzneria albida DSM 43870T, a representative of minor genus of Pseudonocardiaceae.</title>
        <authorList>
            <person name="Rebets Y."/>
            <person name="Tokovenko B."/>
            <person name="Lushchyk I."/>
            <person name="Ruckert C."/>
            <person name="Zaburannyi N."/>
            <person name="Bechthold A."/>
            <person name="Kalinowski J."/>
            <person name="Luzhetskyy A."/>
        </authorList>
    </citation>
    <scope>NUCLEOTIDE SEQUENCE [LARGE SCALE GENOMIC DNA]</scope>
    <source>
        <strain evidence="1">DSM 43870</strain>
    </source>
</reference>
<proteinExistence type="predicted"/>
<gene>
    <name evidence="1" type="ORF">KALB_3575</name>
</gene>
<evidence type="ECO:0000313" key="1">
    <source>
        <dbReference type="EMBL" id="AHH96939.1"/>
    </source>
</evidence>
<keyword evidence="2" id="KW-1185">Reference proteome</keyword>
<name>W5WFJ6_9PSEU</name>
<organism evidence="1 2">
    <name type="scientific">Kutzneria albida DSM 43870</name>
    <dbReference type="NCBI Taxonomy" id="1449976"/>
    <lineage>
        <taxon>Bacteria</taxon>
        <taxon>Bacillati</taxon>
        <taxon>Actinomycetota</taxon>
        <taxon>Actinomycetes</taxon>
        <taxon>Pseudonocardiales</taxon>
        <taxon>Pseudonocardiaceae</taxon>
        <taxon>Kutzneria</taxon>
    </lineage>
</organism>
<protein>
    <submittedName>
        <fullName evidence="1">Uncharacterized protein</fullName>
    </submittedName>
</protein>
<dbReference type="HOGENOM" id="CLU_2117785_0_0_11"/>
<dbReference type="AlphaFoldDB" id="W5WFJ6"/>
<dbReference type="KEGG" id="kal:KALB_3575"/>